<dbReference type="PANTHER" id="PTHR36845">
    <property type="entry name" value="HYDROLASE, PUTATIVE (AFU_ORTHOLOGUE AFUA_7G05090)-RELATED"/>
    <property type="match status" value="1"/>
</dbReference>
<dbReference type="RefSeq" id="WP_209654585.1">
    <property type="nucleotide sequence ID" value="NZ_JAGJCB010000006.1"/>
</dbReference>
<feature type="signal peptide" evidence="3">
    <location>
        <begin position="1"/>
        <end position="21"/>
    </location>
</feature>
<comment type="similarity">
    <text evidence="2">Belongs to the glycosyl hydrolase 88 family.</text>
</comment>
<reference evidence="4 5" key="1">
    <citation type="submission" date="2021-04" db="EMBL/GenBank/DDBJ databases">
        <title>Mariniflexile gromovii gen. nov., sp. nov., a gliding bacterium isolated from the sea urchin Strongylocentrotus intermedius.</title>
        <authorList>
            <person name="Ko S."/>
            <person name="Le V."/>
            <person name="Ahn C.-Y."/>
            <person name="Oh H.-M."/>
        </authorList>
    </citation>
    <scope>NUCLEOTIDE SEQUENCE [LARGE SCALE GENOMIC DNA]</scope>
    <source>
        <strain evidence="4 5">KCTC 12570</strain>
    </source>
</reference>
<dbReference type="SUPFAM" id="SSF48208">
    <property type="entry name" value="Six-hairpin glycosidases"/>
    <property type="match status" value="1"/>
</dbReference>
<dbReference type="Gene3D" id="1.50.10.10">
    <property type="match status" value="1"/>
</dbReference>
<dbReference type="InterPro" id="IPR010905">
    <property type="entry name" value="Glyco_hydro_88"/>
</dbReference>
<dbReference type="PANTHER" id="PTHR36845:SF1">
    <property type="entry name" value="HYDROLASE, PUTATIVE (AFU_ORTHOLOGUE AFUA_7G05090)-RELATED"/>
    <property type="match status" value="1"/>
</dbReference>
<dbReference type="Pfam" id="PF07470">
    <property type="entry name" value="Glyco_hydro_88"/>
    <property type="match status" value="1"/>
</dbReference>
<evidence type="ECO:0000313" key="5">
    <source>
        <dbReference type="Proteomes" id="UP000670776"/>
    </source>
</evidence>
<dbReference type="EMBL" id="JAGJCB010000006">
    <property type="protein sequence ID" value="MBP0903882.1"/>
    <property type="molecule type" value="Genomic_DNA"/>
</dbReference>
<feature type="chain" id="PRO_5046149751" evidence="3">
    <location>
        <begin position="22"/>
        <end position="407"/>
    </location>
</feature>
<gene>
    <name evidence="4" type="ORF">J8H85_08570</name>
</gene>
<keyword evidence="5" id="KW-1185">Reference proteome</keyword>
<keyword evidence="3" id="KW-0732">Signal</keyword>
<evidence type="ECO:0000256" key="1">
    <source>
        <dbReference type="ARBA" id="ARBA00022801"/>
    </source>
</evidence>
<dbReference type="PROSITE" id="PS51257">
    <property type="entry name" value="PROKAR_LIPOPROTEIN"/>
    <property type="match status" value="1"/>
</dbReference>
<protein>
    <submittedName>
        <fullName evidence="4">Glycoside hydrolase family 88 protein</fullName>
    </submittedName>
</protein>
<evidence type="ECO:0000313" key="4">
    <source>
        <dbReference type="EMBL" id="MBP0903882.1"/>
    </source>
</evidence>
<sequence length="407" mass="45813">MRILKIICVGFLVSTLFAGCAAEKKKTPKTDVETVLGQNAVKIKEALKSLNSFDSFPRNIPKGKQHWKLVGVKDWCSGFWPGVLWYGYEYTNDAEIKKAAEQFTETIKTIAYSPADDHDIGFQVYCSFGNGYRLTGNEAYKEIMLAAADTLATLYNPIVGAIQSWPSKKKIYPHNTIIDNMMNLELLFWAAKNGENKELYNIAESHAKVTMKHIVRPDSATYHLGEFNDKTGEFIKGHTHQGYADESMWARGQTWGIYGFAMAYRETGNQDFLNTSIKLADHFLNRLPEDGIPYWDFDDPKIPNAPKDASAAAIAACGMLELANVLKDEKLKTKYTNAAKKFVEILSSDKYLSGKTNDALLLHSTGHHPKGSEIDVPIIYADYYFMEALMRLEKLKSNNKKVVQTNN</sequence>
<dbReference type="InterPro" id="IPR012341">
    <property type="entry name" value="6hp_glycosidase-like_sf"/>
</dbReference>
<dbReference type="Proteomes" id="UP000670776">
    <property type="component" value="Unassembled WGS sequence"/>
</dbReference>
<evidence type="ECO:0000256" key="3">
    <source>
        <dbReference type="SAM" id="SignalP"/>
    </source>
</evidence>
<proteinExistence type="inferred from homology"/>
<dbReference type="InterPro" id="IPR008928">
    <property type="entry name" value="6-hairpin_glycosidase_sf"/>
</dbReference>
<accession>A0ABS4BV03</accession>
<dbReference type="GO" id="GO:0016787">
    <property type="term" value="F:hydrolase activity"/>
    <property type="evidence" value="ECO:0007669"/>
    <property type="project" value="UniProtKB-KW"/>
</dbReference>
<comment type="caution">
    <text evidence="4">The sequence shown here is derived from an EMBL/GenBank/DDBJ whole genome shotgun (WGS) entry which is preliminary data.</text>
</comment>
<keyword evidence="1 4" id="KW-0378">Hydrolase</keyword>
<evidence type="ECO:0000256" key="2">
    <source>
        <dbReference type="ARBA" id="ARBA00038358"/>
    </source>
</evidence>
<dbReference type="InterPro" id="IPR052369">
    <property type="entry name" value="UG_Glycosaminoglycan_Hydrolase"/>
</dbReference>
<name>A0ABS4BV03_9FLAO</name>
<organism evidence="4 5">
    <name type="scientific">Mariniflexile gromovii</name>
    <dbReference type="NCBI Taxonomy" id="362523"/>
    <lineage>
        <taxon>Bacteria</taxon>
        <taxon>Pseudomonadati</taxon>
        <taxon>Bacteroidota</taxon>
        <taxon>Flavobacteriia</taxon>
        <taxon>Flavobacteriales</taxon>
        <taxon>Flavobacteriaceae</taxon>
        <taxon>Mariniflexile</taxon>
    </lineage>
</organism>